<protein>
    <submittedName>
        <fullName evidence="1">Uncharacterized protein</fullName>
    </submittedName>
</protein>
<evidence type="ECO:0000313" key="1">
    <source>
        <dbReference type="EMBL" id="KXG87268.1"/>
    </source>
</evidence>
<organism evidence="1 2">
    <name type="scientific">Agrobacterium bohemicum</name>
    <dbReference type="NCBI Taxonomy" id="2052828"/>
    <lineage>
        <taxon>Bacteria</taxon>
        <taxon>Pseudomonadati</taxon>
        <taxon>Pseudomonadota</taxon>
        <taxon>Alphaproteobacteria</taxon>
        <taxon>Hyphomicrobiales</taxon>
        <taxon>Rhizobiaceae</taxon>
        <taxon>Rhizobium/Agrobacterium group</taxon>
        <taxon>Agrobacterium</taxon>
    </lineage>
</organism>
<dbReference type="STRING" id="2052828.ATO67_19860"/>
<gene>
    <name evidence="1" type="ORF">ATO67_19860</name>
</gene>
<keyword evidence="2" id="KW-1185">Reference proteome</keyword>
<comment type="caution">
    <text evidence="1">The sequence shown here is derived from an EMBL/GenBank/DDBJ whole genome shotgun (WGS) entry which is preliminary data.</text>
</comment>
<dbReference type="Proteomes" id="UP000070498">
    <property type="component" value="Unassembled WGS sequence"/>
</dbReference>
<dbReference type="AlphaFoldDB" id="A0A135P7E5"/>
<dbReference type="EMBL" id="LNUW01000007">
    <property type="protein sequence ID" value="KXG87268.1"/>
    <property type="molecule type" value="Genomic_DNA"/>
</dbReference>
<reference evidence="1 2" key="1">
    <citation type="submission" date="2015-11" db="EMBL/GenBank/DDBJ databases">
        <title>Draft genome sequence of Agrobacterium sp. R89-1.</title>
        <authorList>
            <person name="Zahradnik J."/>
            <person name="Kyslikova E."/>
            <person name="Palyzova A."/>
            <person name="Kyslik P."/>
        </authorList>
    </citation>
    <scope>NUCLEOTIDE SEQUENCE [LARGE SCALE GENOMIC DNA]</scope>
    <source>
        <strain evidence="1 2">R89-1</strain>
    </source>
</reference>
<proteinExistence type="predicted"/>
<accession>A0A135P7E5</accession>
<sequence>MMPVERFCKHKDRLCRTLNLAVMMVIVADQITPTAARNKKSRPADEAVRTPWLFAINLDFWDLTTLQASALPSVSKG</sequence>
<name>A0A135P7E5_9HYPH</name>
<evidence type="ECO:0000313" key="2">
    <source>
        <dbReference type="Proteomes" id="UP000070498"/>
    </source>
</evidence>